<feature type="non-terminal residue" evidence="1">
    <location>
        <position position="526"/>
    </location>
</feature>
<dbReference type="Proteomes" id="UP000789920">
    <property type="component" value="Unassembled WGS sequence"/>
</dbReference>
<keyword evidence="2" id="KW-1185">Reference proteome</keyword>
<evidence type="ECO:0000313" key="2">
    <source>
        <dbReference type="Proteomes" id="UP000789920"/>
    </source>
</evidence>
<reference evidence="1" key="1">
    <citation type="submission" date="2021-06" db="EMBL/GenBank/DDBJ databases">
        <authorList>
            <person name="Kallberg Y."/>
            <person name="Tangrot J."/>
            <person name="Rosling A."/>
        </authorList>
    </citation>
    <scope>NUCLEOTIDE SEQUENCE</scope>
    <source>
        <strain evidence="1">MA461A</strain>
    </source>
</reference>
<name>A0ACA9RCC6_9GLOM</name>
<accession>A0ACA9RCC6</accession>
<sequence length="526" mass="56905">PRVISEVLGGIILGPSILGHIPGYIDAVFPRNSITYLNLLANFGLVLYLFLVGLELNPTMIKNSIKSVAFISASGIILPFITGIGVAYGLYDAMGNQHVEGNNVPFTSFVLFICVAMAITAFPVLARILSELKLTGTPVGNRALTSAVGDDITAWILLAIVIAIINAANYLTALYSFLLCVDRASPSTLMIAITLSVVLMSAFITNIIGIHYIFGGFIIGVILPHEGGFAVGITEKIEDLITVLFIPIYFTLSGLKTNIGDLGATGWGWAILIIIVAMIGKILGCTAAAKLTGSNYREALTIGVFMSCKGLVELIILNVGYDAKIINVRVFSIMVIMALVTTFLTTPLATYLYPVKYQRRLEHEQIKKDPESAKDLSHSKNLKLLAVLDKVENLPAMITFVQLLQHNNAPTKSNNDTDSDTTKSNNPMNVHVLRFVELTQRQISPVKVDAKLSVASPKDFCQEIIEKIQDADIDLVIIPWSGAGEIVDAPIENKDHAPREKKSTSPQVAGFIQDVFNNATVYASVG</sequence>
<dbReference type="EMBL" id="CAJVQC010049526">
    <property type="protein sequence ID" value="CAG8787726.1"/>
    <property type="molecule type" value="Genomic_DNA"/>
</dbReference>
<evidence type="ECO:0000313" key="1">
    <source>
        <dbReference type="EMBL" id="CAG8787726.1"/>
    </source>
</evidence>
<protein>
    <submittedName>
        <fullName evidence="1">29143_t:CDS:1</fullName>
    </submittedName>
</protein>
<proteinExistence type="predicted"/>
<gene>
    <name evidence="1" type="ORF">RPERSI_LOCUS18585</name>
</gene>
<organism evidence="1 2">
    <name type="scientific">Racocetra persica</name>
    <dbReference type="NCBI Taxonomy" id="160502"/>
    <lineage>
        <taxon>Eukaryota</taxon>
        <taxon>Fungi</taxon>
        <taxon>Fungi incertae sedis</taxon>
        <taxon>Mucoromycota</taxon>
        <taxon>Glomeromycotina</taxon>
        <taxon>Glomeromycetes</taxon>
        <taxon>Diversisporales</taxon>
        <taxon>Gigasporaceae</taxon>
        <taxon>Racocetra</taxon>
    </lineage>
</organism>
<comment type="caution">
    <text evidence="1">The sequence shown here is derived from an EMBL/GenBank/DDBJ whole genome shotgun (WGS) entry which is preliminary data.</text>
</comment>
<feature type="non-terminal residue" evidence="1">
    <location>
        <position position="1"/>
    </location>
</feature>